<proteinExistence type="inferred from homology"/>
<dbReference type="GO" id="GO:0005829">
    <property type="term" value="C:cytosol"/>
    <property type="evidence" value="ECO:0007669"/>
    <property type="project" value="TreeGrafter"/>
</dbReference>
<evidence type="ECO:0000256" key="6">
    <source>
        <dbReference type="ARBA" id="ARBA00022840"/>
    </source>
</evidence>
<accession>A0A2D3WL60</accession>
<dbReference type="RefSeq" id="WP_294895154.1">
    <property type="nucleotide sequence ID" value="NZ_DLUI01000128.1"/>
</dbReference>
<keyword evidence="5 8" id="KW-0418">Kinase</keyword>
<dbReference type="AlphaFoldDB" id="A0A2D3WL60"/>
<dbReference type="InterPro" id="IPR018094">
    <property type="entry name" value="Thymidylate_kinase"/>
</dbReference>
<organism evidence="10 11">
    <name type="scientific">Sulfuricurvum kujiense</name>
    <dbReference type="NCBI Taxonomy" id="148813"/>
    <lineage>
        <taxon>Bacteria</taxon>
        <taxon>Pseudomonadati</taxon>
        <taxon>Campylobacterota</taxon>
        <taxon>Epsilonproteobacteria</taxon>
        <taxon>Campylobacterales</taxon>
        <taxon>Sulfurimonadaceae</taxon>
        <taxon>Sulfuricurvum</taxon>
    </lineage>
</organism>
<comment type="function">
    <text evidence="8">Phosphorylation of dTMP to form dTDP in both de novo and salvage pathways of dTTP synthesis.</text>
</comment>
<evidence type="ECO:0000313" key="11">
    <source>
        <dbReference type="Proteomes" id="UP000228859"/>
    </source>
</evidence>
<comment type="catalytic activity">
    <reaction evidence="7 8">
        <text>dTMP + ATP = dTDP + ADP</text>
        <dbReference type="Rhea" id="RHEA:13517"/>
        <dbReference type="ChEBI" id="CHEBI:30616"/>
        <dbReference type="ChEBI" id="CHEBI:58369"/>
        <dbReference type="ChEBI" id="CHEBI:63528"/>
        <dbReference type="ChEBI" id="CHEBI:456216"/>
        <dbReference type="EC" id="2.7.4.9"/>
    </reaction>
</comment>
<keyword evidence="4 8" id="KW-0547">Nucleotide-binding</keyword>
<dbReference type="GO" id="GO:0006233">
    <property type="term" value="P:dTDP biosynthetic process"/>
    <property type="evidence" value="ECO:0007669"/>
    <property type="project" value="InterPro"/>
</dbReference>
<dbReference type="GO" id="GO:0005524">
    <property type="term" value="F:ATP binding"/>
    <property type="evidence" value="ECO:0007669"/>
    <property type="project" value="UniProtKB-UniRule"/>
</dbReference>
<dbReference type="EMBL" id="DLUI01000128">
    <property type="protein sequence ID" value="DAB37849.1"/>
    <property type="molecule type" value="Genomic_DNA"/>
</dbReference>
<evidence type="ECO:0000313" key="10">
    <source>
        <dbReference type="EMBL" id="DAB37849.1"/>
    </source>
</evidence>
<dbReference type="EC" id="2.7.4.9" evidence="8"/>
<evidence type="ECO:0000256" key="1">
    <source>
        <dbReference type="ARBA" id="ARBA00009776"/>
    </source>
</evidence>
<reference evidence="10 11" key="1">
    <citation type="journal article" date="2017" name="Front. Microbiol.">
        <title>Comparative Genomic Analysis of the Class Epsilonproteobacteria and Proposed Reclassification to Epsilonbacteraeota (phyl. nov.).</title>
        <authorList>
            <person name="Waite D.W."/>
            <person name="Vanwonterghem I."/>
            <person name="Rinke C."/>
            <person name="Parks D.H."/>
            <person name="Zhang Y."/>
            <person name="Takai K."/>
            <person name="Sievert S.M."/>
            <person name="Simon J."/>
            <person name="Campbell B.J."/>
            <person name="Hanson T.E."/>
            <person name="Woyke T."/>
            <person name="Klotz M.G."/>
            <person name="Hugenholtz P."/>
        </authorList>
    </citation>
    <scope>NUCLEOTIDE SEQUENCE [LARGE SCALE GENOMIC DNA]</scope>
    <source>
        <strain evidence="10">UBA12443</strain>
    </source>
</reference>
<comment type="caution">
    <text evidence="10">The sequence shown here is derived from an EMBL/GenBank/DDBJ whole genome shotgun (WGS) entry which is preliminary data.</text>
</comment>
<dbReference type="PANTHER" id="PTHR10344">
    <property type="entry name" value="THYMIDYLATE KINASE"/>
    <property type="match status" value="1"/>
</dbReference>
<evidence type="ECO:0000256" key="5">
    <source>
        <dbReference type="ARBA" id="ARBA00022777"/>
    </source>
</evidence>
<keyword evidence="6 8" id="KW-0067">ATP-binding</keyword>
<keyword evidence="2 8" id="KW-0808">Transferase</keyword>
<evidence type="ECO:0000256" key="8">
    <source>
        <dbReference type="HAMAP-Rule" id="MF_00165"/>
    </source>
</evidence>
<dbReference type="InterPro" id="IPR039430">
    <property type="entry name" value="Thymidylate_kin-like_dom"/>
</dbReference>
<gene>
    <name evidence="8" type="primary">tmk</name>
    <name evidence="10" type="ORF">CFH83_08995</name>
</gene>
<dbReference type="HAMAP" id="MF_00165">
    <property type="entry name" value="Thymidylate_kinase"/>
    <property type="match status" value="1"/>
</dbReference>
<comment type="similarity">
    <text evidence="1 8">Belongs to the thymidylate kinase family.</text>
</comment>
<evidence type="ECO:0000256" key="4">
    <source>
        <dbReference type="ARBA" id="ARBA00022741"/>
    </source>
</evidence>
<feature type="domain" description="Thymidylate kinase-like" evidence="9">
    <location>
        <begin position="5"/>
        <end position="185"/>
    </location>
</feature>
<dbReference type="InterPro" id="IPR027417">
    <property type="entry name" value="P-loop_NTPase"/>
</dbReference>
<sequence>MYVAIEGIDTAGKSTQIEALRSLFPEALITKEPGGTPAGVEIRNMVLFGNLKSKMAEILLFLADRAEHTEEIILPNMNKLIISDRSAVSGMAYASVQNLCDESTLVSLNRLATNGTLPEVVFILKLTPEELSYRLSQKEHDVIESRGMEYLLSIQDALIASAYALGIQTVVIDATQSIDTITNEITTFIKGAL</sequence>
<evidence type="ECO:0000256" key="7">
    <source>
        <dbReference type="ARBA" id="ARBA00048743"/>
    </source>
</evidence>
<evidence type="ECO:0000256" key="3">
    <source>
        <dbReference type="ARBA" id="ARBA00022727"/>
    </source>
</evidence>
<dbReference type="Proteomes" id="UP000228859">
    <property type="component" value="Unassembled WGS sequence"/>
</dbReference>
<dbReference type="Gene3D" id="3.40.50.300">
    <property type="entry name" value="P-loop containing nucleotide triphosphate hydrolases"/>
    <property type="match status" value="1"/>
</dbReference>
<dbReference type="CDD" id="cd01672">
    <property type="entry name" value="TMPK"/>
    <property type="match status" value="1"/>
</dbReference>
<name>A0A2D3WL60_9BACT</name>
<keyword evidence="3 8" id="KW-0545">Nucleotide biosynthesis</keyword>
<dbReference type="GO" id="GO:0006227">
    <property type="term" value="P:dUDP biosynthetic process"/>
    <property type="evidence" value="ECO:0007669"/>
    <property type="project" value="TreeGrafter"/>
</dbReference>
<dbReference type="PANTHER" id="PTHR10344:SF4">
    <property type="entry name" value="UMP-CMP KINASE 2, MITOCHONDRIAL"/>
    <property type="match status" value="1"/>
</dbReference>
<dbReference type="GO" id="GO:0006235">
    <property type="term" value="P:dTTP biosynthetic process"/>
    <property type="evidence" value="ECO:0007669"/>
    <property type="project" value="UniProtKB-UniRule"/>
</dbReference>
<feature type="binding site" evidence="8">
    <location>
        <begin position="7"/>
        <end position="14"/>
    </location>
    <ligand>
        <name>ATP</name>
        <dbReference type="ChEBI" id="CHEBI:30616"/>
    </ligand>
</feature>
<evidence type="ECO:0000256" key="2">
    <source>
        <dbReference type="ARBA" id="ARBA00022679"/>
    </source>
</evidence>
<evidence type="ECO:0000259" key="9">
    <source>
        <dbReference type="Pfam" id="PF02223"/>
    </source>
</evidence>
<protein>
    <recommendedName>
        <fullName evidence="8">Thymidylate kinase</fullName>
        <ecNumber evidence="8">2.7.4.9</ecNumber>
    </recommendedName>
    <alternativeName>
        <fullName evidence="8">dTMP kinase</fullName>
    </alternativeName>
</protein>
<dbReference type="SUPFAM" id="SSF52540">
    <property type="entry name" value="P-loop containing nucleoside triphosphate hydrolases"/>
    <property type="match status" value="1"/>
</dbReference>
<dbReference type="Pfam" id="PF02223">
    <property type="entry name" value="Thymidylate_kin"/>
    <property type="match status" value="1"/>
</dbReference>
<dbReference type="GO" id="GO:0004798">
    <property type="term" value="F:dTMP kinase activity"/>
    <property type="evidence" value="ECO:0007669"/>
    <property type="project" value="UniProtKB-UniRule"/>
</dbReference>
<dbReference type="NCBIfam" id="TIGR00041">
    <property type="entry name" value="DTMP_kinase"/>
    <property type="match status" value="1"/>
</dbReference>